<sequence length="94" mass="10942">MKYIYECGHRYDTDIISFVYSNFSIITSSDSTLSIAQDRIYSASFEVDHHYIKSLLFAEYIMIVLIHIELLLVNSTPLFSIELIELLMLLMLIV</sequence>
<reference evidence="2 3" key="1">
    <citation type="journal article" date="2011" name="Genome Res.">
        <title>Phylogeny-wide analysis of social amoeba genomes highlights ancient origins for complex intercellular communication.</title>
        <authorList>
            <person name="Heidel A.J."/>
            <person name="Lawal H.M."/>
            <person name="Felder M."/>
            <person name="Schilde C."/>
            <person name="Helps N.R."/>
            <person name="Tunggal B."/>
            <person name="Rivero F."/>
            <person name="John U."/>
            <person name="Schleicher M."/>
            <person name="Eichinger L."/>
            <person name="Platzer M."/>
            <person name="Noegel A.A."/>
            <person name="Schaap P."/>
            <person name="Gloeckner G."/>
        </authorList>
    </citation>
    <scope>NUCLEOTIDE SEQUENCE [LARGE SCALE GENOMIC DNA]</scope>
    <source>
        <strain evidence="3">ATCC 26659 / Pp 5 / PN500</strain>
    </source>
</reference>
<dbReference type="AlphaFoldDB" id="D3AYS6"/>
<keyword evidence="1" id="KW-0472">Membrane</keyword>
<dbReference type="RefSeq" id="XP_020438209.1">
    <property type="nucleotide sequence ID" value="XM_020572351.1"/>
</dbReference>
<gene>
    <name evidence="2" type="ORF">PPL_01340</name>
</gene>
<keyword evidence="1" id="KW-1133">Transmembrane helix</keyword>
<comment type="caution">
    <text evidence="2">The sequence shown here is derived from an EMBL/GenBank/DDBJ whole genome shotgun (WGS) entry which is preliminary data.</text>
</comment>
<evidence type="ECO:0000256" key="1">
    <source>
        <dbReference type="SAM" id="Phobius"/>
    </source>
</evidence>
<keyword evidence="3" id="KW-1185">Reference proteome</keyword>
<evidence type="ECO:0000313" key="2">
    <source>
        <dbReference type="EMBL" id="EFA86103.1"/>
    </source>
</evidence>
<accession>D3AYS6</accession>
<feature type="transmembrane region" description="Helical" evidence="1">
    <location>
        <begin position="60"/>
        <end position="93"/>
    </location>
</feature>
<organism evidence="2 3">
    <name type="scientific">Heterostelium pallidum (strain ATCC 26659 / Pp 5 / PN500)</name>
    <name type="common">Cellular slime mold</name>
    <name type="synonym">Polysphondylium pallidum</name>
    <dbReference type="NCBI Taxonomy" id="670386"/>
    <lineage>
        <taxon>Eukaryota</taxon>
        <taxon>Amoebozoa</taxon>
        <taxon>Evosea</taxon>
        <taxon>Eumycetozoa</taxon>
        <taxon>Dictyostelia</taxon>
        <taxon>Acytosteliales</taxon>
        <taxon>Acytosteliaceae</taxon>
        <taxon>Heterostelium</taxon>
    </lineage>
</organism>
<dbReference type="EMBL" id="ADBJ01000004">
    <property type="protein sequence ID" value="EFA86103.1"/>
    <property type="molecule type" value="Genomic_DNA"/>
</dbReference>
<protein>
    <submittedName>
        <fullName evidence="2">Uncharacterized protein</fullName>
    </submittedName>
</protein>
<keyword evidence="1" id="KW-0812">Transmembrane</keyword>
<dbReference type="Proteomes" id="UP000001396">
    <property type="component" value="Unassembled WGS sequence"/>
</dbReference>
<dbReference type="InParanoid" id="D3AYS6"/>
<proteinExistence type="predicted"/>
<dbReference type="GeneID" id="31356870"/>
<name>D3AYS6_HETP5</name>
<evidence type="ECO:0000313" key="3">
    <source>
        <dbReference type="Proteomes" id="UP000001396"/>
    </source>
</evidence>